<dbReference type="OrthoDB" id="4211at2759"/>
<dbReference type="SUPFAM" id="SSF51905">
    <property type="entry name" value="FAD/NAD(P)-binding domain"/>
    <property type="match status" value="1"/>
</dbReference>
<evidence type="ECO:0000313" key="3">
    <source>
        <dbReference type="Proteomes" id="UP000324585"/>
    </source>
</evidence>
<sequence>MAETLFVSCGIAPRTGRQPVRTRAKCRAASRDQPSEAVPGDSKVRRVLEGIDGGKPWKGLNAADAAWTRLKEAGSMDPFFKGEVVHRIRGRKTPAQVNGDTLNVDVLICGGTLGIFLALALLKQNEKKLRVAVVERGPLVGREQEWNISREELGVLVDTLGLFSADELEECVRGEFNPMRIAFGASMAEAQAAQLEVRNVLNLGVAPDRLIAKSKAKFEALGGVLLEFHEFVKTDLYDHGSVTLLKKLGRRKDVRSQGAGGASQFESVEKGAAGDGFCTVNARLVVDAMGNFSPIMLQARRQNGRGLAPDGVCLVVGTCADNAGPWDVRVDGSGDLIYSITPVANQRQYFWEAFPAAGGGRTTYMFSYLDAEAGRPSLIEMFEDYFDMMPAYQYTTLDALEFRRALFGFFPSYKDSPLSSSFDRILHVGDSSGLQSPLSFGGFGALLRHLDRLCSGISIALEEPSDRLLKASALQALTPYQPSLSVTWLFQRSMCVKLDQDVRNENLVNQVLQTTFLEMSKMGTGVLVPFLQDVVQAGGLTRALVAMTVADLGLVLQVMAVVGPGGIASWYAHYMALLSYAVLSRLAEPLQGKLLESPELSPVQKYFLLNTIRAWQYGSGRDHGATRHE</sequence>
<evidence type="ECO:0000256" key="1">
    <source>
        <dbReference type="SAM" id="MobiDB-lite"/>
    </source>
</evidence>
<accession>A0A5J4YJD9</accession>
<dbReference type="Proteomes" id="UP000324585">
    <property type="component" value="Unassembled WGS sequence"/>
</dbReference>
<protein>
    <submittedName>
        <fullName evidence="2">Uncharacterized protein</fullName>
    </submittedName>
</protein>
<dbReference type="EMBL" id="VRMN01000015">
    <property type="protein sequence ID" value="KAA8491172.1"/>
    <property type="molecule type" value="Genomic_DNA"/>
</dbReference>
<dbReference type="AlphaFoldDB" id="A0A5J4YJD9"/>
<dbReference type="PANTHER" id="PTHR32098:SF5">
    <property type="entry name" value="LYCOPENE BETA_EPSILON CYCLASE PROTEIN"/>
    <property type="match status" value="1"/>
</dbReference>
<dbReference type="InterPro" id="IPR036188">
    <property type="entry name" value="FAD/NAD-bd_sf"/>
</dbReference>
<name>A0A5J4YJD9_PORPP</name>
<comment type="caution">
    <text evidence="2">The sequence shown here is derived from an EMBL/GenBank/DDBJ whole genome shotgun (WGS) entry which is preliminary data.</text>
</comment>
<proteinExistence type="predicted"/>
<organism evidence="2 3">
    <name type="scientific">Porphyridium purpureum</name>
    <name type="common">Red alga</name>
    <name type="synonym">Porphyridium cruentum</name>
    <dbReference type="NCBI Taxonomy" id="35688"/>
    <lineage>
        <taxon>Eukaryota</taxon>
        <taxon>Rhodophyta</taxon>
        <taxon>Bangiophyceae</taxon>
        <taxon>Porphyridiales</taxon>
        <taxon>Porphyridiaceae</taxon>
        <taxon>Porphyridium</taxon>
    </lineage>
</organism>
<gene>
    <name evidence="2" type="ORF">FVE85_9467</name>
</gene>
<reference evidence="3" key="1">
    <citation type="journal article" date="2019" name="Nat. Commun.">
        <title>Expansion of phycobilisome linker gene families in mesophilic red algae.</title>
        <authorList>
            <person name="Lee J."/>
            <person name="Kim D."/>
            <person name="Bhattacharya D."/>
            <person name="Yoon H.S."/>
        </authorList>
    </citation>
    <scope>NUCLEOTIDE SEQUENCE [LARGE SCALE GENOMIC DNA]</scope>
    <source>
        <strain evidence="3">CCMP 1328</strain>
    </source>
</reference>
<feature type="region of interest" description="Disordered" evidence="1">
    <location>
        <begin position="20"/>
        <end position="40"/>
    </location>
</feature>
<dbReference type="PANTHER" id="PTHR32098">
    <property type="entry name" value="LYCOPENE BETA/EPSILON CYCLASE PROTEIN"/>
    <property type="match status" value="1"/>
</dbReference>
<dbReference type="OMA" id="YANFQSM"/>
<evidence type="ECO:0000313" key="2">
    <source>
        <dbReference type="EMBL" id="KAA8491172.1"/>
    </source>
</evidence>
<keyword evidence="3" id="KW-1185">Reference proteome</keyword>